<dbReference type="Proteomes" id="UP000789702">
    <property type="component" value="Unassembled WGS sequence"/>
</dbReference>
<protein>
    <submittedName>
        <fullName evidence="1">17463_t:CDS:1</fullName>
    </submittedName>
</protein>
<accession>A0ACA9JWF4</accession>
<keyword evidence="2" id="KW-1185">Reference proteome</keyword>
<reference evidence="1" key="1">
    <citation type="submission" date="2021-06" db="EMBL/GenBank/DDBJ databases">
        <authorList>
            <person name="Kallberg Y."/>
            <person name="Tangrot J."/>
            <person name="Rosling A."/>
        </authorList>
    </citation>
    <scope>NUCLEOTIDE SEQUENCE</scope>
    <source>
        <strain evidence="1">IL203A</strain>
    </source>
</reference>
<feature type="non-terminal residue" evidence="1">
    <location>
        <position position="203"/>
    </location>
</feature>
<gene>
    <name evidence="1" type="ORF">DHETER_LOCUS167</name>
</gene>
<evidence type="ECO:0000313" key="1">
    <source>
        <dbReference type="EMBL" id="CAG8439659.1"/>
    </source>
</evidence>
<name>A0ACA9JWF4_9GLOM</name>
<proteinExistence type="predicted"/>
<organism evidence="1 2">
    <name type="scientific">Dentiscutata heterogama</name>
    <dbReference type="NCBI Taxonomy" id="1316150"/>
    <lineage>
        <taxon>Eukaryota</taxon>
        <taxon>Fungi</taxon>
        <taxon>Fungi incertae sedis</taxon>
        <taxon>Mucoromycota</taxon>
        <taxon>Glomeromycotina</taxon>
        <taxon>Glomeromycetes</taxon>
        <taxon>Diversisporales</taxon>
        <taxon>Gigasporaceae</taxon>
        <taxon>Dentiscutata</taxon>
    </lineage>
</organism>
<comment type="caution">
    <text evidence="1">The sequence shown here is derived from an EMBL/GenBank/DDBJ whole genome shotgun (WGS) entry which is preliminary data.</text>
</comment>
<dbReference type="EMBL" id="CAJVPU010000065">
    <property type="protein sequence ID" value="CAG8439659.1"/>
    <property type="molecule type" value="Genomic_DNA"/>
</dbReference>
<evidence type="ECO:0000313" key="2">
    <source>
        <dbReference type="Proteomes" id="UP000789702"/>
    </source>
</evidence>
<sequence length="203" mass="23190">MTRYLRSDAPLFSPKDYSYICSVKGQKHLINPIQNMFSSNQTQITKNSKNSIKHTLEAIASKYKISTRHAYQIWRGNHLLIDSREEVLRSNINILSLSEDSNHDANKFDFAFTVLENKIHDTKISKSTVLASEEDIISDSKTKKTRERKLRSKAVHISDSILSTESSENVLDFYKRTAPKIEKIRAFGHALILPSCNSCLKSE</sequence>